<dbReference type="VEuPathDB" id="TriTrypDB:Lsey_0138_0010"/>
<comment type="caution">
    <text evidence="2">The sequence shown here is derived from an EMBL/GenBank/DDBJ whole genome shotgun (WGS) entry which is preliminary data.</text>
</comment>
<evidence type="ECO:0000313" key="2">
    <source>
        <dbReference type="EMBL" id="KPI86286.1"/>
    </source>
</evidence>
<gene>
    <name evidence="2" type="ORF">ABL78_4633</name>
</gene>
<feature type="transmembrane region" description="Helical" evidence="1">
    <location>
        <begin position="38"/>
        <end position="54"/>
    </location>
</feature>
<keyword evidence="1" id="KW-1133">Transmembrane helix</keyword>
<dbReference type="Proteomes" id="UP000038009">
    <property type="component" value="Unassembled WGS sequence"/>
</dbReference>
<dbReference type="OrthoDB" id="262841at2759"/>
<evidence type="ECO:0008006" key="4">
    <source>
        <dbReference type="Google" id="ProtNLM"/>
    </source>
</evidence>
<name>A0A0N0P5B9_LEPSE</name>
<keyword evidence="3" id="KW-1185">Reference proteome</keyword>
<organism evidence="2 3">
    <name type="scientific">Leptomonas seymouri</name>
    <dbReference type="NCBI Taxonomy" id="5684"/>
    <lineage>
        <taxon>Eukaryota</taxon>
        <taxon>Discoba</taxon>
        <taxon>Euglenozoa</taxon>
        <taxon>Kinetoplastea</taxon>
        <taxon>Metakinetoplastina</taxon>
        <taxon>Trypanosomatida</taxon>
        <taxon>Trypanosomatidae</taxon>
        <taxon>Leishmaniinae</taxon>
        <taxon>Leptomonas</taxon>
    </lineage>
</organism>
<evidence type="ECO:0000313" key="3">
    <source>
        <dbReference type="Proteomes" id="UP000038009"/>
    </source>
</evidence>
<reference evidence="2 3" key="1">
    <citation type="journal article" date="2015" name="PLoS Pathog.">
        <title>Leptomonas seymouri: Adaptations to the Dixenous Life Cycle Analyzed by Genome Sequencing, Transcriptome Profiling and Co-infection with Leishmania donovani.</title>
        <authorList>
            <person name="Kraeva N."/>
            <person name="Butenko A."/>
            <person name="Hlavacova J."/>
            <person name="Kostygov A."/>
            <person name="Myskova J."/>
            <person name="Grybchuk D."/>
            <person name="Lestinova T."/>
            <person name="Votypka J."/>
            <person name="Volf P."/>
            <person name="Opperdoes F."/>
            <person name="Flegontov P."/>
            <person name="Lukes J."/>
            <person name="Yurchenko V."/>
        </authorList>
    </citation>
    <scope>NUCLEOTIDE SEQUENCE [LARGE SCALE GENOMIC DNA]</scope>
    <source>
        <strain evidence="2 3">ATCC 30220</strain>
    </source>
</reference>
<dbReference type="AlphaFoldDB" id="A0A0N0P5B9"/>
<dbReference type="OMA" id="RFRRHGY"/>
<protein>
    <recommendedName>
        <fullName evidence="4">Transmembrane protein</fullName>
    </recommendedName>
</protein>
<evidence type="ECO:0000256" key="1">
    <source>
        <dbReference type="SAM" id="Phobius"/>
    </source>
</evidence>
<proteinExistence type="predicted"/>
<accession>A0A0N0P5B9</accession>
<keyword evidence="1" id="KW-0472">Membrane</keyword>
<sequence>MSKHFTKVEKVERTTRLSHLLSPYRPMTPGEARFRRHGHVRGAVVVGLLLYFIYCNPEYSYTYTALRTLWGWDKEPPLLPKYLKMEPLVPSAASPPMPPKV</sequence>
<keyword evidence="1" id="KW-0812">Transmembrane</keyword>
<dbReference type="EMBL" id="LJSK01000138">
    <property type="protein sequence ID" value="KPI86286.1"/>
    <property type="molecule type" value="Genomic_DNA"/>
</dbReference>